<accession>A0ABT3VGN3</accession>
<keyword evidence="6 8" id="KW-0472">Membrane</keyword>
<evidence type="ECO:0000256" key="4">
    <source>
        <dbReference type="ARBA" id="ARBA00022692"/>
    </source>
</evidence>
<feature type="transmembrane region" description="Helical" evidence="8">
    <location>
        <begin position="148"/>
        <end position="168"/>
    </location>
</feature>
<evidence type="ECO:0000313" key="11">
    <source>
        <dbReference type="Proteomes" id="UP001165590"/>
    </source>
</evidence>
<feature type="transmembrane region" description="Helical" evidence="8">
    <location>
        <begin position="55"/>
        <end position="74"/>
    </location>
</feature>
<comment type="subcellular location">
    <subcellularLocation>
        <location evidence="1">Cell membrane</location>
        <topology evidence="1">Multi-pass membrane protein</topology>
    </subcellularLocation>
</comment>
<evidence type="ECO:0000256" key="6">
    <source>
        <dbReference type="ARBA" id="ARBA00023136"/>
    </source>
</evidence>
<dbReference type="PANTHER" id="PTHR42718">
    <property type="entry name" value="MAJOR FACILITATOR SUPERFAMILY MULTIDRUG TRANSPORTER MFSC"/>
    <property type="match status" value="1"/>
</dbReference>
<evidence type="ECO:0000256" key="7">
    <source>
        <dbReference type="ARBA" id="ARBA00023251"/>
    </source>
</evidence>
<evidence type="ECO:0000256" key="3">
    <source>
        <dbReference type="ARBA" id="ARBA00022475"/>
    </source>
</evidence>
<sequence length="485" mass="48946">MTTDRAATADSARTAFGWGLLCVLSGNMLIDALEVSVAVVALPSIGSDLGLSRTALGWVVSGFALGFGGSLLLAGRVVELLGRRRVYLAALLVFAVASLLGGLATNGPLLIGGRFVKGVCAALTAPTGLAIIGAAYPAGPARDKAVSVYSLFGAGGFSAGLLLSGLLTEVSWRWTFLFPAPVALVLFLFGLRLVPGRTPGERAAAPAGTLRVGVPKRYDLPGAVTSGGALLALAWALTRGPGAGWADPLTVTGLLLAAALGAAFAHIERAAPRPLMRTRLLADRPLVRSAAGAAALNGSYLGFLFVVTLDLQDAGNWPPLRTGAALLPAALPLAVAVATGLSARLVGRYGTARLIATGTWAPPAGYLWYLLAGDHPSYASATLPALLLVGLGFVFQFAALNAQAMSAVPDLDRGAAGGIYQTSVQLAGAVVTALVAALLGAGADDARHSALVLVGVVGAAGAAVALTGLLPRRSRPTAVPEHREG</sequence>
<dbReference type="InterPro" id="IPR005829">
    <property type="entry name" value="Sugar_transporter_CS"/>
</dbReference>
<proteinExistence type="predicted"/>
<feature type="transmembrane region" description="Helical" evidence="8">
    <location>
        <begin position="423"/>
        <end position="443"/>
    </location>
</feature>
<dbReference type="Gene3D" id="1.20.1250.20">
    <property type="entry name" value="MFS general substrate transporter like domains"/>
    <property type="match status" value="1"/>
</dbReference>
<dbReference type="CDD" id="cd17321">
    <property type="entry name" value="MFS_MMR_MDR_like"/>
    <property type="match status" value="1"/>
</dbReference>
<comment type="caution">
    <text evidence="10">The sequence shown here is derived from an EMBL/GenBank/DDBJ whole genome shotgun (WGS) entry which is preliminary data.</text>
</comment>
<keyword evidence="7" id="KW-0046">Antibiotic resistance</keyword>
<feature type="domain" description="Major facilitator superfamily (MFS) profile" evidence="9">
    <location>
        <begin position="20"/>
        <end position="473"/>
    </location>
</feature>
<feature type="transmembrane region" description="Helical" evidence="8">
    <location>
        <begin position="86"/>
        <end position="103"/>
    </location>
</feature>
<evidence type="ECO:0000259" key="9">
    <source>
        <dbReference type="PROSITE" id="PS50850"/>
    </source>
</evidence>
<keyword evidence="5 8" id="KW-1133">Transmembrane helix</keyword>
<feature type="transmembrane region" description="Helical" evidence="8">
    <location>
        <begin position="115"/>
        <end position="136"/>
    </location>
</feature>
<dbReference type="Gene3D" id="1.20.1720.10">
    <property type="entry name" value="Multidrug resistance protein D"/>
    <property type="match status" value="1"/>
</dbReference>
<dbReference type="Pfam" id="PF07690">
    <property type="entry name" value="MFS_1"/>
    <property type="match status" value="1"/>
</dbReference>
<reference evidence="10" key="1">
    <citation type="journal article" date="2022" name="bioRxiv">
        <title>Discovery and biosynthetic assessment of Streptomyces ortus sp nov. isolated from a deep-sea sponge.</title>
        <authorList>
            <person name="Williams S.E."/>
        </authorList>
    </citation>
    <scope>NUCLEOTIDE SEQUENCE</scope>
    <source>
        <strain evidence="10">A15ISP2-DRY2</strain>
    </source>
</reference>
<protein>
    <submittedName>
        <fullName evidence="10">MFS transporter</fullName>
    </submittedName>
</protein>
<evidence type="ECO:0000256" key="8">
    <source>
        <dbReference type="SAM" id="Phobius"/>
    </source>
</evidence>
<evidence type="ECO:0000256" key="5">
    <source>
        <dbReference type="ARBA" id="ARBA00022989"/>
    </source>
</evidence>
<evidence type="ECO:0000256" key="1">
    <source>
        <dbReference type="ARBA" id="ARBA00004651"/>
    </source>
</evidence>
<feature type="transmembrane region" description="Helical" evidence="8">
    <location>
        <begin position="329"/>
        <end position="347"/>
    </location>
</feature>
<dbReference type="InterPro" id="IPR020846">
    <property type="entry name" value="MFS_dom"/>
</dbReference>
<feature type="transmembrane region" description="Helical" evidence="8">
    <location>
        <begin position="174"/>
        <end position="194"/>
    </location>
</feature>
<dbReference type="PROSITE" id="PS00216">
    <property type="entry name" value="SUGAR_TRANSPORT_1"/>
    <property type="match status" value="1"/>
</dbReference>
<keyword evidence="3" id="KW-1003">Cell membrane</keyword>
<keyword evidence="4 8" id="KW-0812">Transmembrane</keyword>
<dbReference type="SUPFAM" id="SSF103473">
    <property type="entry name" value="MFS general substrate transporter"/>
    <property type="match status" value="1"/>
</dbReference>
<dbReference type="InterPro" id="IPR011701">
    <property type="entry name" value="MFS"/>
</dbReference>
<evidence type="ECO:0000256" key="2">
    <source>
        <dbReference type="ARBA" id="ARBA00022448"/>
    </source>
</evidence>
<dbReference type="Proteomes" id="UP001165590">
    <property type="component" value="Unassembled WGS sequence"/>
</dbReference>
<evidence type="ECO:0000313" key="10">
    <source>
        <dbReference type="EMBL" id="MCX4238810.1"/>
    </source>
</evidence>
<dbReference type="InterPro" id="IPR036259">
    <property type="entry name" value="MFS_trans_sf"/>
</dbReference>
<keyword evidence="2" id="KW-0813">Transport</keyword>
<organism evidence="10 11">
    <name type="scientific">Streptomyces ortus</name>
    <dbReference type="NCBI Taxonomy" id="2867268"/>
    <lineage>
        <taxon>Bacteria</taxon>
        <taxon>Bacillati</taxon>
        <taxon>Actinomycetota</taxon>
        <taxon>Actinomycetes</taxon>
        <taxon>Kitasatosporales</taxon>
        <taxon>Streptomycetaceae</taxon>
        <taxon>Streptomyces</taxon>
    </lineage>
</organism>
<dbReference type="RefSeq" id="WP_267031070.1">
    <property type="nucleotide sequence ID" value="NZ_JAIFZO010000002.1"/>
</dbReference>
<dbReference type="PROSITE" id="PS50850">
    <property type="entry name" value="MFS"/>
    <property type="match status" value="1"/>
</dbReference>
<feature type="transmembrane region" description="Helical" evidence="8">
    <location>
        <begin position="383"/>
        <end position="402"/>
    </location>
</feature>
<keyword evidence="11" id="KW-1185">Reference proteome</keyword>
<feature type="transmembrane region" description="Helical" evidence="8">
    <location>
        <begin position="449"/>
        <end position="470"/>
    </location>
</feature>
<dbReference type="EMBL" id="JAIFZO010000002">
    <property type="protein sequence ID" value="MCX4238810.1"/>
    <property type="molecule type" value="Genomic_DNA"/>
</dbReference>
<feature type="transmembrane region" description="Helical" evidence="8">
    <location>
        <begin position="249"/>
        <end position="267"/>
    </location>
</feature>
<feature type="transmembrane region" description="Helical" evidence="8">
    <location>
        <begin position="20"/>
        <end position="43"/>
    </location>
</feature>
<name>A0ABT3VGN3_9ACTN</name>
<feature type="transmembrane region" description="Helical" evidence="8">
    <location>
        <begin position="287"/>
        <end position="309"/>
    </location>
</feature>
<feature type="transmembrane region" description="Helical" evidence="8">
    <location>
        <begin position="220"/>
        <end position="237"/>
    </location>
</feature>
<dbReference type="PANTHER" id="PTHR42718:SF46">
    <property type="entry name" value="BLR6921 PROTEIN"/>
    <property type="match status" value="1"/>
</dbReference>
<gene>
    <name evidence="10" type="ORF">K3769_39780</name>
</gene>